<dbReference type="Gene3D" id="3.90.1140.10">
    <property type="entry name" value="Cyclic phosphodiesterase"/>
    <property type="match status" value="1"/>
</dbReference>
<dbReference type="PANTHER" id="PTHR35561">
    <property type="entry name" value="RNA 2',3'-CYCLIC PHOSPHODIESTERASE"/>
    <property type="match status" value="1"/>
</dbReference>
<gene>
    <name evidence="4" type="ORF">SAMN05660337_0936</name>
</gene>
<dbReference type="HAMAP" id="MF_01940">
    <property type="entry name" value="RNA_CPDase"/>
    <property type="match status" value="1"/>
</dbReference>
<evidence type="ECO:0000256" key="2">
    <source>
        <dbReference type="HAMAP-Rule" id="MF_01940"/>
    </source>
</evidence>
<keyword evidence="1 2" id="KW-0378">Hydrolase</keyword>
<protein>
    <recommendedName>
        <fullName evidence="2">RNA 2',3'-cyclic phosphodiesterase</fullName>
        <shortName evidence="2">RNA 2',3'-CPDase</shortName>
        <ecNumber evidence="2">3.1.4.58</ecNumber>
    </recommendedName>
</protein>
<sequence length="187" mass="21145">MQKIRTFIAHPVPEEWKNAFLENAEELNQNLQSKIAWVKPENIHFTLKFIGEISEESVPQIDSALKEIPFKPFEISAGPGGFFPDPLNPRIIWIGLTNGSKEICDNAITIDNKLAELGFEKNTKPYHAHLTLGRVKKRAKDNWADLAEKISRIPLPVCTVTEFALYQSTLTPSGPIYTKLKAYKGRD</sequence>
<dbReference type="InterPro" id="IPR009097">
    <property type="entry name" value="Cyclic_Pdiesterase"/>
</dbReference>
<dbReference type="Pfam" id="PF02834">
    <property type="entry name" value="LigT_PEase"/>
    <property type="match status" value="2"/>
</dbReference>
<dbReference type="InterPro" id="IPR014051">
    <property type="entry name" value="Phosphoesterase_HXTX"/>
</dbReference>
<dbReference type="GO" id="GO:0016874">
    <property type="term" value="F:ligase activity"/>
    <property type="evidence" value="ECO:0007669"/>
    <property type="project" value="UniProtKB-KW"/>
</dbReference>
<evidence type="ECO:0000259" key="3">
    <source>
        <dbReference type="Pfam" id="PF02834"/>
    </source>
</evidence>
<proteinExistence type="inferred from homology"/>
<organism evidence="4 5">
    <name type="scientific">Maridesulfovibrio ferrireducens</name>
    <dbReference type="NCBI Taxonomy" id="246191"/>
    <lineage>
        <taxon>Bacteria</taxon>
        <taxon>Pseudomonadati</taxon>
        <taxon>Thermodesulfobacteriota</taxon>
        <taxon>Desulfovibrionia</taxon>
        <taxon>Desulfovibrionales</taxon>
        <taxon>Desulfovibrionaceae</taxon>
        <taxon>Maridesulfovibrio</taxon>
    </lineage>
</organism>
<feature type="short sequence motif" description="HXTX 1" evidence="2">
    <location>
        <begin position="44"/>
        <end position="47"/>
    </location>
</feature>
<dbReference type="GO" id="GO:0008664">
    <property type="term" value="F:RNA 2',3'-cyclic 3'-phosphodiesterase activity"/>
    <property type="evidence" value="ECO:0007669"/>
    <property type="project" value="UniProtKB-EC"/>
</dbReference>
<accession>A0A1G9D748</accession>
<evidence type="ECO:0000313" key="4">
    <source>
        <dbReference type="EMBL" id="SDK59683.1"/>
    </source>
</evidence>
<feature type="active site" description="Proton donor" evidence="2">
    <location>
        <position position="44"/>
    </location>
</feature>
<dbReference type="AlphaFoldDB" id="A0A1G9D748"/>
<dbReference type="OrthoDB" id="9793819at2"/>
<reference evidence="5" key="1">
    <citation type="submission" date="2016-10" db="EMBL/GenBank/DDBJ databases">
        <authorList>
            <person name="Varghese N."/>
            <person name="Submissions S."/>
        </authorList>
    </citation>
    <scope>NUCLEOTIDE SEQUENCE [LARGE SCALE GENOMIC DNA]</scope>
    <source>
        <strain evidence="5">DSM 16995</strain>
    </source>
</reference>
<comment type="catalytic activity">
    <reaction evidence="2">
        <text>a 3'-end 2',3'-cyclophospho-ribonucleotide-RNA + H2O = a 3'-end 2'-phospho-ribonucleotide-RNA + H(+)</text>
        <dbReference type="Rhea" id="RHEA:11828"/>
        <dbReference type="Rhea" id="RHEA-COMP:10464"/>
        <dbReference type="Rhea" id="RHEA-COMP:17353"/>
        <dbReference type="ChEBI" id="CHEBI:15377"/>
        <dbReference type="ChEBI" id="CHEBI:15378"/>
        <dbReference type="ChEBI" id="CHEBI:83064"/>
        <dbReference type="ChEBI" id="CHEBI:173113"/>
        <dbReference type="EC" id="3.1.4.58"/>
    </reaction>
</comment>
<dbReference type="Proteomes" id="UP000199053">
    <property type="component" value="Unassembled WGS sequence"/>
</dbReference>
<keyword evidence="4" id="KW-0436">Ligase</keyword>
<comment type="function">
    <text evidence="2">Hydrolyzes RNA 2',3'-cyclic phosphodiester to an RNA 2'-phosphomonoester.</text>
</comment>
<feature type="domain" description="Phosphoesterase HXTX" evidence="3">
    <location>
        <begin position="12"/>
        <end position="93"/>
    </location>
</feature>
<dbReference type="RefSeq" id="WP_092158683.1">
    <property type="nucleotide sequence ID" value="NZ_FNGA01000001.1"/>
</dbReference>
<comment type="similarity">
    <text evidence="2">Belongs to the 2H phosphoesterase superfamily. ThpR family.</text>
</comment>
<evidence type="ECO:0000313" key="5">
    <source>
        <dbReference type="Proteomes" id="UP000199053"/>
    </source>
</evidence>
<feature type="short sequence motif" description="HXTX 2" evidence="2">
    <location>
        <begin position="129"/>
        <end position="132"/>
    </location>
</feature>
<dbReference type="NCBIfam" id="TIGR02258">
    <property type="entry name" value="2_5_ligase"/>
    <property type="match status" value="1"/>
</dbReference>
<dbReference type="InterPro" id="IPR004175">
    <property type="entry name" value="RNA_CPDase"/>
</dbReference>
<feature type="domain" description="Phosphoesterase HXTX" evidence="3">
    <location>
        <begin position="109"/>
        <end position="177"/>
    </location>
</feature>
<dbReference type="EMBL" id="FNGA01000001">
    <property type="protein sequence ID" value="SDK59683.1"/>
    <property type="molecule type" value="Genomic_DNA"/>
</dbReference>
<dbReference type="PANTHER" id="PTHR35561:SF1">
    <property type="entry name" value="RNA 2',3'-CYCLIC PHOSPHODIESTERASE"/>
    <property type="match status" value="1"/>
</dbReference>
<feature type="active site" description="Proton acceptor" evidence="2">
    <location>
        <position position="129"/>
    </location>
</feature>
<name>A0A1G9D748_9BACT</name>
<dbReference type="GO" id="GO:0004113">
    <property type="term" value="F:2',3'-cyclic-nucleotide 3'-phosphodiesterase activity"/>
    <property type="evidence" value="ECO:0007669"/>
    <property type="project" value="InterPro"/>
</dbReference>
<dbReference type="EC" id="3.1.4.58" evidence="2"/>
<keyword evidence="5" id="KW-1185">Reference proteome</keyword>
<dbReference type="SUPFAM" id="SSF55144">
    <property type="entry name" value="LigT-like"/>
    <property type="match status" value="1"/>
</dbReference>
<dbReference type="STRING" id="246191.SAMN05660337_0936"/>
<evidence type="ECO:0000256" key="1">
    <source>
        <dbReference type="ARBA" id="ARBA00022801"/>
    </source>
</evidence>